<evidence type="ECO:0000313" key="2">
    <source>
        <dbReference type="EMBL" id="AYQ71566.1"/>
    </source>
</evidence>
<protein>
    <submittedName>
        <fullName evidence="2">Pyridoxamine 5'-phosphate oxidase</fullName>
    </submittedName>
</protein>
<dbReference type="Pfam" id="PF01243">
    <property type="entry name" value="PNPOx_N"/>
    <property type="match status" value="1"/>
</dbReference>
<evidence type="ECO:0000313" key="3">
    <source>
        <dbReference type="Proteomes" id="UP000269097"/>
    </source>
</evidence>
<proteinExistence type="predicted"/>
<dbReference type="EMBL" id="CP033433">
    <property type="protein sequence ID" value="AYQ71566.1"/>
    <property type="molecule type" value="Genomic_DNA"/>
</dbReference>
<name>A0A3G3JTM5_9BACL</name>
<dbReference type="RefSeq" id="WP_123039629.1">
    <property type="nucleotide sequence ID" value="NZ_CP033433.1"/>
</dbReference>
<dbReference type="InterPro" id="IPR012349">
    <property type="entry name" value="Split_barrel_FMN-bd"/>
</dbReference>
<dbReference type="Gene3D" id="2.30.110.10">
    <property type="entry name" value="Electron Transport, Fmn-binding Protein, Chain A"/>
    <property type="match status" value="1"/>
</dbReference>
<feature type="domain" description="Pyridoxamine 5'-phosphate oxidase N-terminal" evidence="1">
    <location>
        <begin position="9"/>
        <end position="100"/>
    </location>
</feature>
<sequence>MAKTADRLNERLVASLQGEKIVQLITMDKDTNLPNLSAVSWLLADPSGKTVNIAMGPKAASVENIRHNPHVVLGFFADGSYYALSGTASVSDTFERTMKLCVVTVEAEAVEDAIFYGGQVTVEPAYIKTYNPELAKKLDEEVYELLRQ</sequence>
<gene>
    <name evidence="2" type="ORF">EAV92_02575</name>
</gene>
<dbReference type="KEGG" id="coh:EAV92_02575"/>
<evidence type="ECO:0000259" key="1">
    <source>
        <dbReference type="Pfam" id="PF01243"/>
    </source>
</evidence>
<dbReference type="SUPFAM" id="SSF50475">
    <property type="entry name" value="FMN-binding split barrel"/>
    <property type="match status" value="1"/>
</dbReference>
<accession>A0A3G3JTM5</accession>
<organism evidence="2 3">
    <name type="scientific">Cohnella candidum</name>
    <dbReference type="NCBI Taxonomy" id="2674991"/>
    <lineage>
        <taxon>Bacteria</taxon>
        <taxon>Bacillati</taxon>
        <taxon>Bacillota</taxon>
        <taxon>Bacilli</taxon>
        <taxon>Bacillales</taxon>
        <taxon>Paenibacillaceae</taxon>
        <taxon>Cohnella</taxon>
    </lineage>
</organism>
<dbReference type="InterPro" id="IPR011576">
    <property type="entry name" value="Pyridox_Oxase_N"/>
</dbReference>
<reference evidence="2 3" key="1">
    <citation type="submission" date="2018-10" db="EMBL/GenBank/DDBJ databases">
        <title>Genome Sequence of Cohnella sp.</title>
        <authorList>
            <person name="Srinivasan S."/>
            <person name="Kim M.K."/>
        </authorList>
    </citation>
    <scope>NUCLEOTIDE SEQUENCE [LARGE SCALE GENOMIC DNA]</scope>
    <source>
        <strain evidence="2 3">18JY8-7</strain>
    </source>
</reference>
<dbReference type="Proteomes" id="UP000269097">
    <property type="component" value="Chromosome"/>
</dbReference>
<dbReference type="NCBIfam" id="NF005232">
    <property type="entry name" value="PRK06733.1"/>
    <property type="match status" value="1"/>
</dbReference>
<dbReference type="AlphaFoldDB" id="A0A3G3JTM5"/>
<keyword evidence="3" id="KW-1185">Reference proteome</keyword>